<evidence type="ECO:0000256" key="4">
    <source>
        <dbReference type="ARBA" id="ARBA00022823"/>
    </source>
</evidence>
<reference evidence="10 11" key="1">
    <citation type="submission" date="2020-10" db="EMBL/GenBank/DDBJ databases">
        <title>Sequencing the genomes of 1000 actinobacteria strains.</title>
        <authorList>
            <person name="Klenk H.-P."/>
        </authorList>
    </citation>
    <scope>NUCLEOTIDE SEQUENCE [LARGE SCALE GENOMIC DNA]</scope>
    <source>
        <strain evidence="10 11">DSM 43173</strain>
    </source>
</reference>
<evidence type="ECO:0000313" key="10">
    <source>
        <dbReference type="EMBL" id="MBE1593803.1"/>
    </source>
</evidence>
<dbReference type="InterPro" id="IPR023213">
    <property type="entry name" value="CAT-like_dom_sf"/>
</dbReference>
<dbReference type="EC" id="2.3.1.-" evidence="6"/>
<dbReference type="Gene3D" id="3.30.559.10">
    <property type="entry name" value="Chloramphenicol acetyltransferase-like domain"/>
    <property type="match status" value="1"/>
</dbReference>
<evidence type="ECO:0000259" key="8">
    <source>
        <dbReference type="Pfam" id="PF00198"/>
    </source>
</evidence>
<dbReference type="Pfam" id="PF00198">
    <property type="entry name" value="2-oxoacid_dh"/>
    <property type="match status" value="1"/>
</dbReference>
<evidence type="ECO:0000256" key="1">
    <source>
        <dbReference type="ARBA" id="ARBA00001938"/>
    </source>
</evidence>
<keyword evidence="3 6" id="KW-0808">Transferase</keyword>
<dbReference type="Proteomes" id="UP000633509">
    <property type="component" value="Unassembled WGS sequence"/>
</dbReference>
<dbReference type="PROSITE" id="PS00189">
    <property type="entry name" value="LIPOYL"/>
    <property type="match status" value="1"/>
</dbReference>
<name>A0ABR9MMT2_9ACTN</name>
<proteinExistence type="inferred from homology"/>
<dbReference type="PANTHER" id="PTHR43178:SF5">
    <property type="entry name" value="LIPOAMIDE ACYLTRANSFERASE COMPONENT OF BRANCHED-CHAIN ALPHA-KETO ACID DEHYDROGENASE COMPLEX, MITOCHONDRIAL"/>
    <property type="match status" value="1"/>
</dbReference>
<feature type="domain" description="Lipoyl-binding" evidence="9">
    <location>
        <begin position="3"/>
        <end position="74"/>
    </location>
</feature>
<organism evidence="10 11">
    <name type="scientific">Nonomuraea angiospora</name>
    <dbReference type="NCBI Taxonomy" id="46172"/>
    <lineage>
        <taxon>Bacteria</taxon>
        <taxon>Bacillati</taxon>
        <taxon>Actinomycetota</taxon>
        <taxon>Actinomycetes</taxon>
        <taxon>Streptosporangiales</taxon>
        <taxon>Streptosporangiaceae</taxon>
        <taxon>Nonomuraea</taxon>
    </lineage>
</organism>
<evidence type="ECO:0000256" key="7">
    <source>
        <dbReference type="SAM" id="MobiDB-lite"/>
    </source>
</evidence>
<evidence type="ECO:0000256" key="2">
    <source>
        <dbReference type="ARBA" id="ARBA00007317"/>
    </source>
</evidence>
<dbReference type="RefSeq" id="WP_192793109.1">
    <property type="nucleotide sequence ID" value="NZ_JADBEK010000001.1"/>
</dbReference>
<dbReference type="GO" id="GO:0004149">
    <property type="term" value="F:dihydrolipoyllysine-residue succinyltransferase activity"/>
    <property type="evidence" value="ECO:0007669"/>
    <property type="project" value="UniProtKB-EC"/>
</dbReference>
<keyword evidence="4 6" id="KW-0450">Lipoyl</keyword>
<gene>
    <name evidence="10" type="ORF">H4W80_012061</name>
</gene>
<dbReference type="InterPro" id="IPR000089">
    <property type="entry name" value="Biotin_lipoyl"/>
</dbReference>
<keyword evidence="11" id="KW-1185">Reference proteome</keyword>
<dbReference type="CDD" id="cd06849">
    <property type="entry name" value="lipoyl_domain"/>
    <property type="match status" value="1"/>
</dbReference>
<dbReference type="InterPro" id="IPR001078">
    <property type="entry name" value="2-oxoacid_DH_actylTfrase"/>
</dbReference>
<evidence type="ECO:0000313" key="11">
    <source>
        <dbReference type="Proteomes" id="UP000633509"/>
    </source>
</evidence>
<accession>A0ABR9MMT2</accession>
<comment type="cofactor">
    <cofactor evidence="1 6">
        <name>(R)-lipoate</name>
        <dbReference type="ChEBI" id="CHEBI:83088"/>
    </cofactor>
</comment>
<dbReference type="InterPro" id="IPR050743">
    <property type="entry name" value="2-oxoacid_DH_E2_comp"/>
</dbReference>
<dbReference type="Pfam" id="PF00364">
    <property type="entry name" value="Biotin_lipoyl"/>
    <property type="match status" value="1"/>
</dbReference>
<dbReference type="PANTHER" id="PTHR43178">
    <property type="entry name" value="DIHYDROLIPOAMIDE ACETYLTRANSFERASE COMPONENT OF PYRUVATE DEHYDROGENASE COMPLEX"/>
    <property type="match status" value="1"/>
</dbReference>
<dbReference type="InterPro" id="IPR011053">
    <property type="entry name" value="Single_hybrid_motif"/>
</dbReference>
<evidence type="ECO:0000256" key="3">
    <source>
        <dbReference type="ARBA" id="ARBA00022679"/>
    </source>
</evidence>
<evidence type="ECO:0000256" key="6">
    <source>
        <dbReference type="RuleBase" id="RU003423"/>
    </source>
</evidence>
<comment type="similarity">
    <text evidence="2 6">Belongs to the 2-oxoacid dehydrogenase family.</text>
</comment>
<sequence>MAEIRVPKLNTNDSAYVLLEWLVADGAPVRGDDVVASVETSKTVEELVSGHDGILVHLVPAGADCTPGQPIARITSHPAPVAAGSGEALPSTAPLITAPAQALIDELGIDPARVRALPVKVVRRADVERLAATGAPPPAPPATQGLALSAEAAVPETPPSPLPTALSPAVTPPGETPPAVVPPAAVAPSIVPAPATSAAVASPGAAPDSGVPAGESVQRLSGNQRAVGRTVSLSHRTIPAAYTAIKVDVGKATAAARDLTKRLRKLVGLPDLLIAAVARLHQDFPLCFATLLDEDTAAVPDAPDVGVTIDLGTGLYVPVIRDAHDKGIEEIAGELAGFRRLAQRGGFRQEHLDGGNIVVTLHHDRDIVMAVPIVFPGQACALALTSPQREGERTVAVIGLAYDHRLVNGRDAVLFLQALKEGLEAASFEGL</sequence>
<dbReference type="SUPFAM" id="SSF52777">
    <property type="entry name" value="CoA-dependent acyltransferases"/>
    <property type="match status" value="1"/>
</dbReference>
<dbReference type="InterPro" id="IPR003016">
    <property type="entry name" value="2-oxoA_DH_lipoyl-BS"/>
</dbReference>
<keyword evidence="5 6" id="KW-0012">Acyltransferase</keyword>
<feature type="region of interest" description="Disordered" evidence="7">
    <location>
        <begin position="150"/>
        <end position="181"/>
    </location>
</feature>
<evidence type="ECO:0000259" key="9">
    <source>
        <dbReference type="Pfam" id="PF00364"/>
    </source>
</evidence>
<dbReference type="EMBL" id="JADBEK010000001">
    <property type="protein sequence ID" value="MBE1593803.1"/>
    <property type="molecule type" value="Genomic_DNA"/>
</dbReference>
<dbReference type="Gene3D" id="2.40.50.100">
    <property type="match status" value="1"/>
</dbReference>
<feature type="region of interest" description="Disordered" evidence="7">
    <location>
        <begin position="199"/>
        <end position="228"/>
    </location>
</feature>
<protein>
    <recommendedName>
        <fullName evidence="6">Dihydrolipoamide acetyltransferase component of pyruvate dehydrogenase complex</fullName>
        <ecNumber evidence="6">2.3.1.-</ecNumber>
    </recommendedName>
</protein>
<comment type="caution">
    <text evidence="10">The sequence shown here is derived from an EMBL/GenBank/DDBJ whole genome shotgun (WGS) entry which is preliminary data.</text>
</comment>
<feature type="domain" description="2-oxoacid dehydrogenase acyltransferase catalytic" evidence="8">
    <location>
        <begin position="215"/>
        <end position="425"/>
    </location>
</feature>
<dbReference type="SUPFAM" id="SSF51230">
    <property type="entry name" value="Single hybrid motif"/>
    <property type="match status" value="1"/>
</dbReference>
<evidence type="ECO:0000256" key="5">
    <source>
        <dbReference type="ARBA" id="ARBA00023315"/>
    </source>
</evidence>
<feature type="compositionally biased region" description="Pro residues" evidence="7">
    <location>
        <begin position="170"/>
        <end position="181"/>
    </location>
</feature>